<keyword evidence="2" id="KW-1185">Reference proteome</keyword>
<organism evidence="1 2">
    <name type="scientific">Thermobifida alba</name>
    <name type="common">Thermomonospora alba</name>
    <dbReference type="NCBI Taxonomy" id="53522"/>
    <lineage>
        <taxon>Bacteria</taxon>
        <taxon>Bacillati</taxon>
        <taxon>Actinomycetota</taxon>
        <taxon>Actinomycetes</taxon>
        <taxon>Streptosporangiales</taxon>
        <taxon>Nocardiopsidaceae</taxon>
        <taxon>Thermobifida</taxon>
    </lineage>
</organism>
<evidence type="ECO:0000313" key="1">
    <source>
        <dbReference type="EMBL" id="UPT20713.1"/>
    </source>
</evidence>
<sequence length="49" mass="5723">MVLMRYEEDGTQIDRLLLEDVDVDEYIARKDAALAMATPYQEYRARLDG</sequence>
<accession>A0ABY4KZ50</accession>
<evidence type="ECO:0000313" key="2">
    <source>
        <dbReference type="Proteomes" id="UP000832041"/>
    </source>
</evidence>
<reference evidence="1 2" key="1">
    <citation type="submission" date="2020-04" db="EMBL/GenBank/DDBJ databases">
        <title>Thermobifida alba genome sequencing and assembly.</title>
        <authorList>
            <person name="Luzics S."/>
            <person name="Horvath B."/>
            <person name="Nagy I."/>
            <person name="Toth A."/>
            <person name="Nagy I."/>
            <person name="Kukolya J."/>
        </authorList>
    </citation>
    <scope>NUCLEOTIDE SEQUENCE [LARGE SCALE GENOMIC DNA]</scope>
    <source>
        <strain evidence="1 2">DSM 43795</strain>
    </source>
</reference>
<gene>
    <name evidence="1" type="ORF">FOF52_06865</name>
</gene>
<proteinExistence type="predicted"/>
<dbReference type="Proteomes" id="UP000832041">
    <property type="component" value="Chromosome"/>
</dbReference>
<name>A0ABY4KZ50_THEAE</name>
<dbReference type="RefSeq" id="WP_248592996.1">
    <property type="nucleotide sequence ID" value="NZ_CP051627.1"/>
</dbReference>
<protein>
    <submittedName>
        <fullName evidence="1">Uncharacterized protein</fullName>
    </submittedName>
</protein>
<dbReference type="EMBL" id="CP051627">
    <property type="protein sequence ID" value="UPT20713.1"/>
    <property type="molecule type" value="Genomic_DNA"/>
</dbReference>